<evidence type="ECO:0000313" key="2">
    <source>
        <dbReference type="EMBL" id="KKK71148.1"/>
    </source>
</evidence>
<feature type="domain" description="LysM" evidence="1">
    <location>
        <begin position="142"/>
        <end position="195"/>
    </location>
</feature>
<organism evidence="2">
    <name type="scientific">marine sediment metagenome</name>
    <dbReference type="NCBI Taxonomy" id="412755"/>
    <lineage>
        <taxon>unclassified sequences</taxon>
        <taxon>metagenomes</taxon>
        <taxon>ecological metagenomes</taxon>
    </lineage>
</organism>
<gene>
    <name evidence="2" type="ORF">LCGC14_2916870</name>
</gene>
<dbReference type="PANTHER" id="PTHR34700:SF4">
    <property type="entry name" value="PHAGE-LIKE ELEMENT PBSX PROTEIN XKDP"/>
    <property type="match status" value="1"/>
</dbReference>
<protein>
    <recommendedName>
        <fullName evidence="1">LysM domain-containing protein</fullName>
    </recommendedName>
</protein>
<dbReference type="SMART" id="SM00257">
    <property type="entry name" value="LysM"/>
    <property type="match status" value="1"/>
</dbReference>
<proteinExistence type="predicted"/>
<sequence length="196" mass="21038">RLTQKIKEVAIREASKNGVPVSVLLGIWQAESAFDILALGDLNSDGAAFSYGIGQLHVKGAGGGIHPRKLLILEVNAGMSAGFLGRTFKAFPDSESLAISAYNQGIAGAKERGAKINSGYISTVQKYAKAFTNLDKEKPKARTYTVTKSDGAKGLWGIAIRFYQDGRLWEQIYAANKKLIGVDPNLIQPGMVLTIP</sequence>
<accession>A0A0F8XQA1</accession>
<dbReference type="Gene3D" id="3.10.350.10">
    <property type="entry name" value="LysM domain"/>
    <property type="match status" value="1"/>
</dbReference>
<dbReference type="InterPro" id="IPR023346">
    <property type="entry name" value="Lysozyme-like_dom_sf"/>
</dbReference>
<dbReference type="PROSITE" id="PS51782">
    <property type="entry name" value="LYSM"/>
    <property type="match status" value="1"/>
</dbReference>
<dbReference type="InterPro" id="IPR008258">
    <property type="entry name" value="Transglycosylase_SLT_dom_1"/>
</dbReference>
<dbReference type="EMBL" id="LAZR01057866">
    <property type="protein sequence ID" value="KKK71148.1"/>
    <property type="molecule type" value="Genomic_DNA"/>
</dbReference>
<dbReference type="Gene3D" id="1.10.530.10">
    <property type="match status" value="1"/>
</dbReference>
<dbReference type="SUPFAM" id="SSF53955">
    <property type="entry name" value="Lysozyme-like"/>
    <property type="match status" value="1"/>
</dbReference>
<dbReference type="AlphaFoldDB" id="A0A0F8XQA1"/>
<feature type="non-terminal residue" evidence="2">
    <location>
        <position position="1"/>
    </location>
</feature>
<comment type="caution">
    <text evidence="2">The sequence shown here is derived from an EMBL/GenBank/DDBJ whole genome shotgun (WGS) entry which is preliminary data.</text>
</comment>
<dbReference type="InterPro" id="IPR036779">
    <property type="entry name" value="LysM_dom_sf"/>
</dbReference>
<dbReference type="PANTHER" id="PTHR34700">
    <property type="entry name" value="POTASSIUM BINDING PROTEIN KBP"/>
    <property type="match status" value="1"/>
</dbReference>
<dbReference type="InterPro" id="IPR018392">
    <property type="entry name" value="LysM"/>
</dbReference>
<name>A0A0F8XQA1_9ZZZZ</name>
<evidence type="ECO:0000259" key="1">
    <source>
        <dbReference type="PROSITE" id="PS51782"/>
    </source>
</evidence>
<dbReference type="InterPro" id="IPR052196">
    <property type="entry name" value="Bact_Kbp"/>
</dbReference>
<dbReference type="Pfam" id="PF01476">
    <property type="entry name" value="LysM"/>
    <property type="match status" value="1"/>
</dbReference>
<reference evidence="2" key="1">
    <citation type="journal article" date="2015" name="Nature">
        <title>Complex archaea that bridge the gap between prokaryotes and eukaryotes.</title>
        <authorList>
            <person name="Spang A."/>
            <person name="Saw J.H."/>
            <person name="Jorgensen S.L."/>
            <person name="Zaremba-Niedzwiedzka K."/>
            <person name="Martijn J."/>
            <person name="Lind A.E."/>
            <person name="van Eijk R."/>
            <person name="Schleper C."/>
            <person name="Guy L."/>
            <person name="Ettema T.J."/>
        </authorList>
    </citation>
    <scope>NUCLEOTIDE SEQUENCE</scope>
</reference>
<dbReference type="Pfam" id="PF01464">
    <property type="entry name" value="SLT"/>
    <property type="match status" value="1"/>
</dbReference>